<dbReference type="SUPFAM" id="SSF47598">
    <property type="entry name" value="Ribbon-helix-helix"/>
    <property type="match status" value="1"/>
</dbReference>
<dbReference type="InterPro" id="IPR008651">
    <property type="entry name" value="Uncharacterised_HicB"/>
</dbReference>
<name>A0ABW2RKL9_9BACL</name>
<dbReference type="InterPro" id="IPR013321">
    <property type="entry name" value="Arc_rbn_hlx_hlx"/>
</dbReference>
<keyword evidence="2" id="KW-1185">Reference proteome</keyword>
<evidence type="ECO:0000313" key="2">
    <source>
        <dbReference type="Proteomes" id="UP001596500"/>
    </source>
</evidence>
<dbReference type="Gene3D" id="1.10.1220.10">
    <property type="entry name" value="Met repressor-like"/>
    <property type="match status" value="1"/>
</dbReference>
<dbReference type="EMBL" id="JBHTBW010000028">
    <property type="protein sequence ID" value="MFC7441573.1"/>
    <property type="molecule type" value="Genomic_DNA"/>
</dbReference>
<comment type="caution">
    <text evidence="1">The sequence shown here is derived from an EMBL/GenBank/DDBJ whole genome shotgun (WGS) entry which is preliminary data.</text>
</comment>
<dbReference type="Proteomes" id="UP001596500">
    <property type="component" value="Unassembled WGS sequence"/>
</dbReference>
<dbReference type="InterPro" id="IPR035069">
    <property type="entry name" value="TTHA1013/TTHA0281-like"/>
</dbReference>
<sequence>MDEPYSNIREAMEGYFEVKLEHGDPIPEPVPDDKEYSGKFNLRLPKSLHKYVTEQAEAENVSLNQYILYKLSSHVANR</sequence>
<dbReference type="Pfam" id="PF05534">
    <property type="entry name" value="HicB"/>
    <property type="match status" value="1"/>
</dbReference>
<evidence type="ECO:0000313" key="1">
    <source>
        <dbReference type="EMBL" id="MFC7441573.1"/>
    </source>
</evidence>
<dbReference type="InterPro" id="IPR010985">
    <property type="entry name" value="Ribbon_hlx_hlx"/>
</dbReference>
<dbReference type="RefSeq" id="WP_379864873.1">
    <property type="nucleotide sequence ID" value="NZ_JBHTBW010000028.1"/>
</dbReference>
<gene>
    <name evidence="1" type="ORF">ACFQNG_10475</name>
</gene>
<protein>
    <submittedName>
        <fullName evidence="1">Toxin-antitoxin system HicB family antitoxin</fullName>
    </submittedName>
</protein>
<organism evidence="1 2">
    <name type="scientific">Laceyella putida</name>
    <dbReference type="NCBI Taxonomy" id="110101"/>
    <lineage>
        <taxon>Bacteria</taxon>
        <taxon>Bacillati</taxon>
        <taxon>Bacillota</taxon>
        <taxon>Bacilli</taxon>
        <taxon>Bacillales</taxon>
        <taxon>Thermoactinomycetaceae</taxon>
        <taxon>Laceyella</taxon>
    </lineage>
</organism>
<accession>A0ABW2RKL9</accession>
<reference evidence="2" key="1">
    <citation type="journal article" date="2019" name="Int. J. Syst. Evol. Microbiol.">
        <title>The Global Catalogue of Microorganisms (GCM) 10K type strain sequencing project: providing services to taxonomists for standard genome sequencing and annotation.</title>
        <authorList>
            <consortium name="The Broad Institute Genomics Platform"/>
            <consortium name="The Broad Institute Genome Sequencing Center for Infectious Disease"/>
            <person name="Wu L."/>
            <person name="Ma J."/>
        </authorList>
    </citation>
    <scope>NUCLEOTIDE SEQUENCE [LARGE SCALE GENOMIC DNA]</scope>
    <source>
        <strain evidence="2">CGMCC 1.12942</strain>
    </source>
</reference>
<proteinExistence type="predicted"/>
<dbReference type="SUPFAM" id="SSF143100">
    <property type="entry name" value="TTHA1013/TTHA0281-like"/>
    <property type="match status" value="1"/>
</dbReference>